<evidence type="ECO:0000256" key="1">
    <source>
        <dbReference type="SAM" id="Phobius"/>
    </source>
</evidence>
<evidence type="ECO:0000313" key="2">
    <source>
        <dbReference type="EMBL" id="NPE24917.1"/>
    </source>
</evidence>
<dbReference type="InterPro" id="IPR024623">
    <property type="entry name" value="YtxH"/>
</dbReference>
<keyword evidence="1" id="KW-1133">Transmembrane helix</keyword>
<keyword evidence="1" id="KW-0472">Membrane</keyword>
<evidence type="ECO:0000313" key="3">
    <source>
        <dbReference type="Proteomes" id="UP000820977"/>
    </source>
</evidence>
<gene>
    <name evidence="2" type="ORF">HPS54_05195</name>
</gene>
<accession>A0ABX2B1L0</accession>
<feature type="transmembrane region" description="Helical" evidence="1">
    <location>
        <begin position="6"/>
        <end position="25"/>
    </location>
</feature>
<name>A0ABX2B1L0_9BACT</name>
<comment type="caution">
    <text evidence="2">The sequence shown here is derived from an EMBL/GenBank/DDBJ whole genome shotgun (WGS) entry which is preliminary data.</text>
</comment>
<dbReference type="Proteomes" id="UP000820977">
    <property type="component" value="Unassembled WGS sequence"/>
</dbReference>
<dbReference type="Pfam" id="PF12732">
    <property type="entry name" value="YtxH"/>
    <property type="match status" value="1"/>
</dbReference>
<keyword evidence="3" id="KW-1185">Reference proteome</keyword>
<keyword evidence="1" id="KW-0812">Transmembrane</keyword>
<sequence>MKTLGYIGAFLGGAIAGTALGLLIAPEKGKDTREKITDAVDDFCKKHNLKLSRKEICDFADDIQEAATETDVI</sequence>
<proteinExistence type="predicted"/>
<reference evidence="2 3" key="1">
    <citation type="submission" date="2020-05" db="EMBL/GenBank/DDBJ databases">
        <title>Distinct polysaccharide utilization as determinants for interspecies competition between intestinal Prevotella spp.</title>
        <authorList>
            <person name="Galvez E.J.C."/>
            <person name="Iljazovic A."/>
            <person name="Strowig T."/>
        </authorList>
    </citation>
    <scope>NUCLEOTIDE SEQUENCE [LARGE SCALE GENOMIC DNA]</scope>
    <source>
        <strain evidence="2 3">PCHR</strain>
    </source>
</reference>
<organism evidence="2 3">
    <name type="scientific">Xylanibacter caecicola</name>
    <dbReference type="NCBI Taxonomy" id="2736294"/>
    <lineage>
        <taxon>Bacteria</taxon>
        <taxon>Pseudomonadati</taxon>
        <taxon>Bacteroidota</taxon>
        <taxon>Bacteroidia</taxon>
        <taxon>Bacteroidales</taxon>
        <taxon>Prevotellaceae</taxon>
        <taxon>Xylanibacter</taxon>
    </lineage>
</organism>
<dbReference type="RefSeq" id="WP_172344407.1">
    <property type="nucleotide sequence ID" value="NZ_CASTNK010000019.1"/>
</dbReference>
<protein>
    <submittedName>
        <fullName evidence="2">YtxH domain-containing protein</fullName>
    </submittedName>
</protein>
<dbReference type="EMBL" id="JABKKJ010000006">
    <property type="protein sequence ID" value="NPE24917.1"/>
    <property type="molecule type" value="Genomic_DNA"/>
</dbReference>